<evidence type="ECO:0000313" key="3">
    <source>
        <dbReference type="Proteomes" id="UP001151760"/>
    </source>
</evidence>
<evidence type="ECO:0000256" key="1">
    <source>
        <dbReference type="SAM" id="MobiDB-lite"/>
    </source>
</evidence>
<reference evidence="2" key="1">
    <citation type="journal article" date="2022" name="Int. J. Mol. Sci.">
        <title>Draft Genome of Tanacetum Coccineum: Genomic Comparison of Closely Related Tanacetum-Family Plants.</title>
        <authorList>
            <person name="Yamashiro T."/>
            <person name="Shiraishi A."/>
            <person name="Nakayama K."/>
            <person name="Satake H."/>
        </authorList>
    </citation>
    <scope>NUCLEOTIDE SEQUENCE</scope>
</reference>
<feature type="compositionally biased region" description="Low complexity" evidence="1">
    <location>
        <begin position="19"/>
        <end position="30"/>
    </location>
</feature>
<sequence>MVPPQDPVKVGSTSDEVGSSSRARNESASSIKRKSLSPKGVRFGEAVETIGSKYGVGLPLAIRAIENPRTSENTRHHKPYQDSILLPSYGCNQLCILKLVQIECDGFLPTTSVNSPSINIYPKHDGFHETSPKLEVTRGLVPEINNYEVSWKLEFSHIYKDIFSDTDRFSDSGTVQASSNVLQVGVNSEEIDCSIQNKA</sequence>
<proteinExistence type="predicted"/>
<comment type="caution">
    <text evidence="2">The sequence shown here is derived from an EMBL/GenBank/DDBJ whole genome shotgun (WGS) entry which is preliminary data.</text>
</comment>
<keyword evidence="3" id="KW-1185">Reference proteome</keyword>
<reference evidence="2" key="2">
    <citation type="submission" date="2022-01" db="EMBL/GenBank/DDBJ databases">
        <authorList>
            <person name="Yamashiro T."/>
            <person name="Shiraishi A."/>
            <person name="Satake H."/>
            <person name="Nakayama K."/>
        </authorList>
    </citation>
    <scope>NUCLEOTIDE SEQUENCE</scope>
</reference>
<feature type="region of interest" description="Disordered" evidence="1">
    <location>
        <begin position="1"/>
        <end position="35"/>
    </location>
</feature>
<dbReference type="Proteomes" id="UP001151760">
    <property type="component" value="Unassembled WGS sequence"/>
</dbReference>
<gene>
    <name evidence="2" type="ORF">Tco_1125616</name>
</gene>
<name>A0ABQ5JAM2_9ASTR</name>
<protein>
    <submittedName>
        <fullName evidence="2">Uncharacterized protein</fullName>
    </submittedName>
</protein>
<accession>A0ABQ5JAM2</accession>
<organism evidence="2 3">
    <name type="scientific">Tanacetum coccineum</name>
    <dbReference type="NCBI Taxonomy" id="301880"/>
    <lineage>
        <taxon>Eukaryota</taxon>
        <taxon>Viridiplantae</taxon>
        <taxon>Streptophyta</taxon>
        <taxon>Embryophyta</taxon>
        <taxon>Tracheophyta</taxon>
        <taxon>Spermatophyta</taxon>
        <taxon>Magnoliopsida</taxon>
        <taxon>eudicotyledons</taxon>
        <taxon>Gunneridae</taxon>
        <taxon>Pentapetalae</taxon>
        <taxon>asterids</taxon>
        <taxon>campanulids</taxon>
        <taxon>Asterales</taxon>
        <taxon>Asteraceae</taxon>
        <taxon>Asteroideae</taxon>
        <taxon>Anthemideae</taxon>
        <taxon>Anthemidinae</taxon>
        <taxon>Tanacetum</taxon>
    </lineage>
</organism>
<dbReference type="EMBL" id="BQNB010021704">
    <property type="protein sequence ID" value="GJU09186.1"/>
    <property type="molecule type" value="Genomic_DNA"/>
</dbReference>
<evidence type="ECO:0000313" key="2">
    <source>
        <dbReference type="EMBL" id="GJU09186.1"/>
    </source>
</evidence>